<feature type="transmembrane region" description="Helical" evidence="11">
    <location>
        <begin position="742"/>
        <end position="767"/>
    </location>
</feature>
<dbReference type="Pfam" id="PF23188">
    <property type="entry name" value="THU_Piezo1"/>
    <property type="match status" value="1"/>
</dbReference>
<dbReference type="Pfam" id="PF15917">
    <property type="entry name" value="Piezo_TM25-28"/>
    <property type="match status" value="1"/>
</dbReference>
<evidence type="ECO:0000259" key="15">
    <source>
        <dbReference type="Pfam" id="PF24871"/>
    </source>
</evidence>
<evidence type="ECO:0000259" key="12">
    <source>
        <dbReference type="Pfam" id="PF12166"/>
    </source>
</evidence>
<reference evidence="18" key="1">
    <citation type="submission" date="2025-08" db="UniProtKB">
        <authorList>
            <consortium name="RefSeq"/>
        </authorList>
    </citation>
    <scope>IDENTIFICATION</scope>
    <source>
        <strain evidence="18">15085-1641.00</strain>
        <tissue evidence="18">Whole body</tissue>
    </source>
</reference>
<feature type="transmembrane region" description="Helical" evidence="11">
    <location>
        <begin position="835"/>
        <end position="855"/>
    </location>
</feature>
<evidence type="ECO:0000259" key="14">
    <source>
        <dbReference type="Pfam" id="PF23188"/>
    </source>
</evidence>
<keyword evidence="6 11" id="KW-1133">Transmembrane helix</keyword>
<keyword evidence="8 11" id="KW-0472">Membrane</keyword>
<feature type="transmembrane region" description="Helical" evidence="11">
    <location>
        <begin position="641"/>
        <end position="662"/>
    </location>
</feature>
<feature type="compositionally biased region" description="Polar residues" evidence="10">
    <location>
        <begin position="2290"/>
        <end position="2302"/>
    </location>
</feature>
<feature type="transmembrane region" description="Helical" evidence="11">
    <location>
        <begin position="283"/>
        <end position="306"/>
    </location>
</feature>
<evidence type="ECO:0000256" key="9">
    <source>
        <dbReference type="ARBA" id="ARBA00023303"/>
    </source>
</evidence>
<feature type="transmembrane region" description="Helical" evidence="11">
    <location>
        <begin position="195"/>
        <end position="212"/>
    </location>
</feature>
<dbReference type="InterPro" id="IPR027272">
    <property type="entry name" value="Piezo"/>
</dbReference>
<feature type="transmembrane region" description="Helical" evidence="11">
    <location>
        <begin position="219"/>
        <end position="242"/>
    </location>
</feature>
<feature type="domain" description="Piezo THU9 and anchor" evidence="16">
    <location>
        <begin position="1706"/>
        <end position="1944"/>
    </location>
</feature>
<feature type="region of interest" description="Disordered" evidence="10">
    <location>
        <begin position="2278"/>
        <end position="2302"/>
    </location>
</feature>
<evidence type="ECO:0000313" key="18">
    <source>
        <dbReference type="RefSeq" id="XP_030081590.1"/>
    </source>
</evidence>
<evidence type="ECO:0000259" key="13">
    <source>
        <dbReference type="Pfam" id="PF15917"/>
    </source>
</evidence>
<evidence type="ECO:0000256" key="8">
    <source>
        <dbReference type="ARBA" id="ARBA00023136"/>
    </source>
</evidence>
<feature type="transmembrane region" description="Helical" evidence="11">
    <location>
        <begin position="949"/>
        <end position="968"/>
    </location>
</feature>
<dbReference type="RefSeq" id="XP_030081590.1">
    <property type="nucleotide sequence ID" value="XM_030225730.1"/>
</dbReference>
<evidence type="ECO:0000256" key="7">
    <source>
        <dbReference type="ARBA" id="ARBA00023065"/>
    </source>
</evidence>
<feature type="domain" description="Piezo non-specific cation channel cap" evidence="12">
    <location>
        <begin position="1980"/>
        <end position="2267"/>
    </location>
</feature>
<feature type="transmembrane region" description="Helical" evidence="11">
    <location>
        <begin position="1127"/>
        <end position="1149"/>
    </location>
</feature>
<comment type="similarity">
    <text evidence="2">Belongs to the PIEZO (TC 1.A.75) family.</text>
</comment>
<feature type="transmembrane region" description="Helical" evidence="11">
    <location>
        <begin position="1576"/>
        <end position="1593"/>
    </location>
</feature>
<evidence type="ECO:0000313" key="17">
    <source>
        <dbReference type="Proteomes" id="UP000504633"/>
    </source>
</evidence>
<dbReference type="PANTHER" id="PTHR47049:SF2">
    <property type="entry name" value="PIEZO-TYPE MECHANOSENSITIVE ION CHANNEL HOMOLOG"/>
    <property type="match status" value="1"/>
</dbReference>
<feature type="transmembrane region" description="Helical" evidence="11">
    <location>
        <begin position="556"/>
        <end position="576"/>
    </location>
</feature>
<feature type="transmembrane region" description="Helical" evidence="11">
    <location>
        <begin position="1922"/>
        <end position="1946"/>
    </location>
</feature>
<comment type="subcellular location">
    <subcellularLocation>
        <location evidence="1">Cell membrane</location>
        <topology evidence="1">Multi-pass membrane protein</topology>
    </subcellularLocation>
</comment>
<feature type="transmembrane region" description="Helical" evidence="11">
    <location>
        <begin position="414"/>
        <end position="432"/>
    </location>
</feature>
<feature type="transmembrane region" description="Helical" evidence="11">
    <location>
        <begin position="1752"/>
        <end position="1772"/>
    </location>
</feature>
<evidence type="ECO:0000256" key="3">
    <source>
        <dbReference type="ARBA" id="ARBA00022448"/>
    </source>
</evidence>
<feature type="transmembrane region" description="Helical" evidence="11">
    <location>
        <begin position="779"/>
        <end position="798"/>
    </location>
</feature>
<feature type="transmembrane region" description="Helical" evidence="11">
    <location>
        <begin position="1708"/>
        <end position="1732"/>
    </location>
</feature>
<evidence type="ECO:0000259" key="16">
    <source>
        <dbReference type="Pfam" id="PF24874"/>
    </source>
</evidence>
<keyword evidence="7" id="KW-0406">Ion transport</keyword>
<keyword evidence="5 11" id="KW-0812">Transmembrane</keyword>
<feature type="domain" description="Piezo TM1-24" evidence="15">
    <location>
        <begin position="25"/>
        <end position="667"/>
    </location>
</feature>
<accession>A0A6J2SZL5</accession>
<evidence type="ECO:0000256" key="4">
    <source>
        <dbReference type="ARBA" id="ARBA00022475"/>
    </source>
</evidence>
<dbReference type="Proteomes" id="UP000504633">
    <property type="component" value="Unplaced"/>
</dbReference>
<keyword evidence="3" id="KW-0813">Transport</keyword>
<feature type="transmembrane region" description="Helical" evidence="11">
    <location>
        <begin position="588"/>
        <end position="608"/>
    </location>
</feature>
<dbReference type="InterPro" id="IPR056770">
    <property type="entry name" value="Piezo_THU9_anchor"/>
</dbReference>
<keyword evidence="9" id="KW-0407">Ion channel</keyword>
<dbReference type="InterPro" id="IPR056768">
    <property type="entry name" value="THU_Piezo"/>
</dbReference>
<keyword evidence="17" id="KW-1185">Reference proteome</keyword>
<evidence type="ECO:0000256" key="6">
    <source>
        <dbReference type="ARBA" id="ARBA00022989"/>
    </source>
</evidence>
<dbReference type="InterPro" id="IPR031334">
    <property type="entry name" value="Piezo_cap_dom"/>
</dbReference>
<dbReference type="PANTHER" id="PTHR47049">
    <property type="entry name" value="PIEZO-TYPE MECHANOSENSITIVE ION CHANNEL HOMOLOG"/>
    <property type="match status" value="1"/>
</dbReference>
<name>A0A6J2SZL5_DROHY</name>
<feature type="domain" description="Piezo transmembrane helical unit" evidence="14">
    <location>
        <begin position="1486"/>
        <end position="1600"/>
    </location>
</feature>
<feature type="transmembrane region" description="Helical" evidence="11">
    <location>
        <begin position="1809"/>
        <end position="1828"/>
    </location>
</feature>
<keyword evidence="4" id="KW-1003">Cell membrane</keyword>
<feature type="domain" description="Piezo TM25-28" evidence="13">
    <location>
        <begin position="1052"/>
        <end position="1329"/>
    </location>
</feature>
<evidence type="ECO:0000256" key="5">
    <source>
        <dbReference type="ARBA" id="ARBA00022692"/>
    </source>
</evidence>
<feature type="transmembrane region" description="Helical" evidence="11">
    <location>
        <begin position="58"/>
        <end position="83"/>
    </location>
</feature>
<dbReference type="InterPro" id="IPR031805">
    <property type="entry name" value="Piezo_TM25-28"/>
</dbReference>
<feature type="transmembrane region" description="Helical" evidence="11">
    <location>
        <begin position="373"/>
        <end position="402"/>
    </location>
</feature>
<feature type="transmembrane region" description="Helical" evidence="11">
    <location>
        <begin position="1095"/>
        <end position="1115"/>
    </location>
</feature>
<dbReference type="KEGG" id="dhe:111598523"/>
<feature type="transmembrane region" description="Helical" evidence="11">
    <location>
        <begin position="112"/>
        <end position="135"/>
    </location>
</feature>
<gene>
    <name evidence="18" type="primary">LOC111598523</name>
</gene>
<evidence type="ECO:0000256" key="10">
    <source>
        <dbReference type="SAM" id="MobiDB-lite"/>
    </source>
</evidence>
<feature type="transmembrane region" description="Helical" evidence="11">
    <location>
        <begin position="1192"/>
        <end position="1210"/>
    </location>
</feature>
<organism evidence="17 18">
    <name type="scientific">Drosophila hydei</name>
    <name type="common">Fruit fly</name>
    <dbReference type="NCBI Taxonomy" id="7224"/>
    <lineage>
        <taxon>Eukaryota</taxon>
        <taxon>Metazoa</taxon>
        <taxon>Ecdysozoa</taxon>
        <taxon>Arthropoda</taxon>
        <taxon>Hexapoda</taxon>
        <taxon>Insecta</taxon>
        <taxon>Pterygota</taxon>
        <taxon>Neoptera</taxon>
        <taxon>Endopterygota</taxon>
        <taxon>Diptera</taxon>
        <taxon>Brachycera</taxon>
        <taxon>Muscomorpha</taxon>
        <taxon>Ephydroidea</taxon>
        <taxon>Drosophilidae</taxon>
        <taxon>Drosophila</taxon>
    </lineage>
</organism>
<feature type="transmembrane region" description="Helical" evidence="11">
    <location>
        <begin position="916"/>
        <end position="937"/>
    </location>
</feature>
<dbReference type="GeneID" id="111598523"/>
<feature type="transmembrane region" description="Helical" evidence="11">
    <location>
        <begin position="1070"/>
        <end position="1089"/>
    </location>
</feature>
<proteinExistence type="inferred from homology"/>
<dbReference type="GO" id="GO:0005886">
    <property type="term" value="C:plasma membrane"/>
    <property type="evidence" value="ECO:0007669"/>
    <property type="project" value="UniProtKB-SubCell"/>
</dbReference>
<protein>
    <submittedName>
        <fullName evidence="18">Piezo-type mechanosensitive ion channel component</fullName>
    </submittedName>
</protein>
<dbReference type="OrthoDB" id="303066at2759"/>
<feature type="transmembrane region" description="Helical" evidence="11">
    <location>
        <begin position="1781"/>
        <end position="1803"/>
    </location>
</feature>
<evidence type="ECO:0000256" key="2">
    <source>
        <dbReference type="ARBA" id="ARBA00007821"/>
    </source>
</evidence>
<dbReference type="GO" id="GO:0008381">
    <property type="term" value="F:mechanosensitive monoatomic ion channel activity"/>
    <property type="evidence" value="ECO:0007669"/>
    <property type="project" value="InterPro"/>
</dbReference>
<dbReference type="Pfam" id="PF12166">
    <property type="entry name" value="Piezo_cap"/>
    <property type="match status" value="1"/>
</dbReference>
<dbReference type="OMA" id="KSCWLIQ"/>
<dbReference type="Pfam" id="PF24874">
    <property type="entry name" value="Piezo_THU9_anchor"/>
    <property type="match status" value="1"/>
</dbReference>
<dbReference type="Pfam" id="PF24871">
    <property type="entry name" value="Piezo_TM1-24"/>
    <property type="match status" value="1"/>
</dbReference>
<evidence type="ECO:0000256" key="1">
    <source>
        <dbReference type="ARBA" id="ARBA00004651"/>
    </source>
</evidence>
<dbReference type="InterPro" id="IPR056769">
    <property type="entry name" value="Piezo_TM1-24"/>
</dbReference>
<feature type="transmembrane region" description="Helical" evidence="11">
    <location>
        <begin position="525"/>
        <end position="550"/>
    </location>
</feature>
<feature type="transmembrane region" description="Helical" evidence="11">
    <location>
        <begin position="1530"/>
        <end position="1550"/>
    </location>
</feature>
<feature type="transmembrane region" description="Helical" evidence="11">
    <location>
        <begin position="171"/>
        <end position="189"/>
    </location>
</feature>
<sequence>MGDLCLFVLVRLILPITLVFASLSRPIGISMIYLFMFFASPWLLQTKSDSQRKVLKRFLIFSSVLSAIIAIGHPLINIVNLLVPYLEKRSQLTLILRQIGFADFAGLGSLAIFHWLVPEILVLIVSLILLFFVLLSGKKSEMADKTDNGSETNLEYSDMNRLLIIAYVRSVLKTSPIFALIVLYAAAILRPSLPGSIYFMLFLVAGTYWALYKQLTCGLNNILMVVAIALVLQIICFALYQLPIIQNYLDSESIWARIMGFEALLLLLDYNEDSKIVKLNNKLNIDSYMCILAFMWAYFVIVINILHHDRYKLIFTTMRMKMASKDELSTNSVARFSEHIEVRASISLKPSTLEQFFYLICDLTTFIYKNSYILLNIIMMIWSIIYHSWLTFVLLIWANILWMIPNQRRSMMRSSFFVVLYAEFLIISQYIYGMNIYETELPTKVYGLNLVQIGFVHPRDSGIRPSVPLSVKTVFLFIFWITSHQYFKEKAEHKVESDILLHVFGPRHSRSEHTLFEKSRAPRTVIFIFESVSNFVTRIWMWMLIFLIFLCAMIDQVMTGFRICYMSLFLLFLMVFQMSLQLWIKFLYGYWMFVIFYAMTILTIIYTYQFDYFDHYWETYLNVQLDLQNDIGLRRYRTKDLFLHLLVPTLTVIFTVVQLHYFHRRFIESVRQPKPIDDKKQSSRARLNVGNSQYQNTKALRKRSWKSFLKDTYVELRAQIRRWFRPCKLIAWRFLEIHMIKAVVFITFICAISEICCFNLVLVVLALMSVGVNSFFRRVIFRIVTFWISVLILIKMIYQIKYLNHKQYEYFCQNQTINFADWIGVRKTEPAWGSLLRYIAPYIVYMIITTLHAVVKLRDHLIRFSMGEIRERLVLFPETSRQDAEHNFPGLIKYLCNYGYFKFGLELTLIGLVSTIVHRCDVLAVTYIIWLIILLCLNRVQCARIWYIFQLYFVLSIFVQYLYLIHYIPNLCSNSAEKMSTRHNWSAPSFNELLESPIKSKLLLDFIVLLLIARQRKVFKAEMSQENSSQFSGDNKNIVHNIAKLGHVYFRNPTHDFCSFIRNYSDVFKTFVFCSFLWVTLAIVFMGGVCSLDMLSLGYLIFALVFMLQGSEVYLQNIYYIICRWNFLIAFNVFNITTKVCVIVIGNLLNIKDKQDYQSLFAVMQYDPVVPQLEKYKQSEEVDNYYYGPSSFIFRNSLIWHAIIFAFLIFQHRIFRSYYFCHIIMDTQANSVLASRGAVIIENLHYKQIFDRREYEKNVLERVKAKMELIKASNKKNYKKIHAVTQYPEIHTREQSNPVKKRDLRLHPHAVRTGDYYMFEKHTETDEPILYEEYDFLEREDRRARELLISCKKKKERTTPQGNNYSSDSEIDFNTNPVVKLMSDLIILVTFRLNRLSCNYRFVHKVLSAEKKTLQDISTMNRLGLVNTAAMFSFLNQSLYEKQLNAINSSAKGSTFLLKGKGSSFTSIDHNCCVQMLISLWNTIIANTEAVCYLAVCVNQAANSSIISLPMPFLVLYWGALTLPRPTKTFWVTLITYTLAMIFLKCIMHQKIVLDPNLIKLAKTTDFELFTKHGKAVYDLLLLVVLFWHRYMLKKQGIWNMPRSELVSLNTISSKTLVKERPADILRKLREESGSEQRNDVTSNTADLERDLNDLLRPGMENKYAYRNIESDYYRLGMKDLGHKGGFVCQIKEFFFALLHKARLSTDVYTLLFLCDFFNFFVLLFGFPKFVYRHKYSTSVLETYIQGNKVPFSFLFMLVVQFLTIVTERAIYLRKALVVKIVFHFVTVVGIHIWMFFLVPYVTAHSFGATAPTVFYLIKCLHMLFSAYQMRCGYPKRILGNVFTRSFSMVNYVVFKVYMEIPFLYILRTLLDWLCIKTTLTVMEWIKMEDIFQSVFIVRCYRQMDADFPVLRGKPKAFYTKCLIGGTIILMLITLIWSPLFLFALVGTVGKPNVPSRADISVKIGHYEPIYVSQSYSGIHQFSESDYKKLLKTFGFDILATDHIMIYDAVDVTSVKFDANSVTLWNMSPPDKTRLLEDLKTNKNLDIRVRFSFNSGVLTDTVLFETRYTLTKNKELTREMLIETLSDDNMDVKVVVPDILPKFLTVQKMRVYVKFIKDYDEKSYRPIILRKKSDEGQSWWEMHDFCDDKFYKNVLSNLPSSDCEGGIVFYIFNDKSFPSTMSFLEKTGIIGLYTTCVYVVSRLIRTLISNNHRRIMFEALPYVDRILKLCNDIYLVRETKEYRLEEDLYAKLIFLYRSPETLIKWTRYKEEFIIDMPSSENNSKKDSPSDNKNQSSQTPPPT</sequence>
<evidence type="ECO:0000256" key="11">
    <source>
        <dbReference type="SAM" id="Phobius"/>
    </source>
</evidence>